<feature type="signal peptide" evidence="1">
    <location>
        <begin position="1"/>
        <end position="18"/>
    </location>
</feature>
<dbReference type="Proteomes" id="UP001529085">
    <property type="component" value="Unassembled WGS sequence"/>
</dbReference>
<accession>A0ABT6G3Z9</accession>
<evidence type="ECO:0008006" key="4">
    <source>
        <dbReference type="Google" id="ProtNLM"/>
    </source>
</evidence>
<evidence type="ECO:0000256" key="1">
    <source>
        <dbReference type="SAM" id="SignalP"/>
    </source>
</evidence>
<protein>
    <recommendedName>
        <fullName evidence="4">DUF3575 domain-containing protein</fullName>
    </recommendedName>
</protein>
<evidence type="ECO:0000313" key="2">
    <source>
        <dbReference type="EMBL" id="MDG4716549.1"/>
    </source>
</evidence>
<comment type="caution">
    <text evidence="2">The sequence shown here is derived from an EMBL/GenBank/DDBJ whole genome shotgun (WGS) entry which is preliminary data.</text>
</comment>
<dbReference type="EMBL" id="JARSBN010000006">
    <property type="protein sequence ID" value="MDG4716549.1"/>
    <property type="molecule type" value="Genomic_DNA"/>
</dbReference>
<feature type="chain" id="PRO_5045564833" description="DUF3575 domain-containing protein" evidence="1">
    <location>
        <begin position="19"/>
        <end position="214"/>
    </location>
</feature>
<keyword evidence="3" id="KW-1185">Reference proteome</keyword>
<sequence length="214" mass="25024">MKKLVFICLTLCALNVFAQQKSESSKLGNHDLKYRVSFPAIILGNIGKGGERTNTEHIELHVKRELDAKNIVGVKLATWRLFQPMGIQWWDGLRGKIDSETEFYPGYLRETGVGISYQRMLWKGLFASVEVLPLYKTYLDLDDKKIANGFKLYNSYHVGYHFAFGKKKQFFIEPQFHCNVWHFDTNTPESFKQLDNKWDSYFLFEPNLYIGIKF</sequence>
<proteinExistence type="predicted"/>
<gene>
    <name evidence="2" type="ORF">P7122_11750</name>
</gene>
<name>A0ABT6G3Z9_9FLAO</name>
<organism evidence="2 3">
    <name type="scientific">Winogradskyella marincola</name>
    <dbReference type="NCBI Taxonomy" id="3037795"/>
    <lineage>
        <taxon>Bacteria</taxon>
        <taxon>Pseudomonadati</taxon>
        <taxon>Bacteroidota</taxon>
        <taxon>Flavobacteriia</taxon>
        <taxon>Flavobacteriales</taxon>
        <taxon>Flavobacteriaceae</taxon>
        <taxon>Winogradskyella</taxon>
    </lineage>
</organism>
<dbReference type="RefSeq" id="WP_278005995.1">
    <property type="nucleotide sequence ID" value="NZ_JARSBN010000006.1"/>
</dbReference>
<keyword evidence="1" id="KW-0732">Signal</keyword>
<evidence type="ECO:0000313" key="3">
    <source>
        <dbReference type="Proteomes" id="UP001529085"/>
    </source>
</evidence>
<reference evidence="2 3" key="1">
    <citation type="submission" date="2023-03" db="EMBL/GenBank/DDBJ databases">
        <title>Strain YYF002 represents a novel species in the genus Winogradskyella isolated from seawater.</title>
        <authorList>
            <person name="Fu Z.-Y."/>
        </authorList>
    </citation>
    <scope>NUCLEOTIDE SEQUENCE [LARGE SCALE GENOMIC DNA]</scope>
    <source>
        <strain evidence="2 3">YYF002</strain>
    </source>
</reference>